<sequence>MVKGERETFKGYVQCWRELAAHNQPSLSENEMATMFIDTLHSAFYEKMVGNMAANFSDLVLIGERIEVRMRIGKIVVEAAIPHPNESPDLEEEEETT</sequence>
<dbReference type="Proteomes" id="UP000257109">
    <property type="component" value="Unassembled WGS sequence"/>
</dbReference>
<protein>
    <recommendedName>
        <fullName evidence="3">Retrotransposon gag domain-containing protein</fullName>
    </recommendedName>
</protein>
<evidence type="ECO:0000313" key="1">
    <source>
        <dbReference type="EMBL" id="RDX92964.1"/>
    </source>
</evidence>
<gene>
    <name evidence="1" type="ORF">CR513_24835</name>
</gene>
<evidence type="ECO:0008006" key="3">
    <source>
        <dbReference type="Google" id="ProtNLM"/>
    </source>
</evidence>
<comment type="caution">
    <text evidence="1">The sequence shown here is derived from an EMBL/GenBank/DDBJ whole genome shotgun (WGS) entry which is preliminary data.</text>
</comment>
<dbReference type="OrthoDB" id="1750196at2759"/>
<name>A0A371GR07_MUCPR</name>
<dbReference type="PANTHER" id="PTHR32108">
    <property type="entry name" value="DNA-DIRECTED RNA POLYMERASE SUBUNIT ALPHA"/>
    <property type="match status" value="1"/>
</dbReference>
<proteinExistence type="predicted"/>
<dbReference type="EMBL" id="QJKJ01004729">
    <property type="protein sequence ID" value="RDX92964.1"/>
    <property type="molecule type" value="Genomic_DNA"/>
</dbReference>
<dbReference type="PANTHER" id="PTHR32108:SF9">
    <property type="entry name" value="REVERSE TRANSCRIPTASE RNASE H-LIKE DOMAIN-CONTAINING PROTEIN"/>
    <property type="match status" value="1"/>
</dbReference>
<organism evidence="1 2">
    <name type="scientific">Mucuna pruriens</name>
    <name type="common">Velvet bean</name>
    <name type="synonym">Dolichos pruriens</name>
    <dbReference type="NCBI Taxonomy" id="157652"/>
    <lineage>
        <taxon>Eukaryota</taxon>
        <taxon>Viridiplantae</taxon>
        <taxon>Streptophyta</taxon>
        <taxon>Embryophyta</taxon>
        <taxon>Tracheophyta</taxon>
        <taxon>Spermatophyta</taxon>
        <taxon>Magnoliopsida</taxon>
        <taxon>eudicotyledons</taxon>
        <taxon>Gunneridae</taxon>
        <taxon>Pentapetalae</taxon>
        <taxon>rosids</taxon>
        <taxon>fabids</taxon>
        <taxon>Fabales</taxon>
        <taxon>Fabaceae</taxon>
        <taxon>Papilionoideae</taxon>
        <taxon>50 kb inversion clade</taxon>
        <taxon>NPAAA clade</taxon>
        <taxon>indigoferoid/millettioid clade</taxon>
        <taxon>Phaseoleae</taxon>
        <taxon>Mucuna</taxon>
    </lineage>
</organism>
<accession>A0A371GR07</accession>
<keyword evidence="2" id="KW-1185">Reference proteome</keyword>
<dbReference type="AlphaFoldDB" id="A0A371GR07"/>
<reference evidence="1" key="1">
    <citation type="submission" date="2018-05" db="EMBL/GenBank/DDBJ databases">
        <title>Draft genome of Mucuna pruriens seed.</title>
        <authorList>
            <person name="Nnadi N.E."/>
            <person name="Vos R."/>
            <person name="Hasami M.H."/>
            <person name="Devisetty U.K."/>
            <person name="Aguiy J.C."/>
        </authorList>
    </citation>
    <scope>NUCLEOTIDE SEQUENCE [LARGE SCALE GENOMIC DNA]</scope>
    <source>
        <strain evidence="1">JCA_2017</strain>
    </source>
</reference>
<feature type="non-terminal residue" evidence="1">
    <location>
        <position position="1"/>
    </location>
</feature>
<evidence type="ECO:0000313" key="2">
    <source>
        <dbReference type="Proteomes" id="UP000257109"/>
    </source>
</evidence>